<dbReference type="AlphaFoldDB" id="A0A7R9FPP4"/>
<feature type="compositionally biased region" description="Pro residues" evidence="8">
    <location>
        <begin position="40"/>
        <end position="53"/>
    </location>
</feature>
<evidence type="ECO:0000256" key="6">
    <source>
        <dbReference type="PROSITE-ProRule" id="PRU00108"/>
    </source>
</evidence>
<dbReference type="PROSITE" id="PS00027">
    <property type="entry name" value="HOMEOBOX_1"/>
    <property type="match status" value="1"/>
</dbReference>
<dbReference type="SMART" id="SM00389">
    <property type="entry name" value="HOX"/>
    <property type="match status" value="1"/>
</dbReference>
<keyword evidence="3 6" id="KW-0238">DNA-binding</keyword>
<sequence>FFPDSEKRSETGDEMGISEKRSPLTGDEDPNSSSNHLPSPNLPSPNLPSPNLPSPNLHTGHSSPAPSLVDVDDSAEKDAPGGGQTGSDGELEPEFAPKRKQRRYRTTFTSFQLEELEKAFSRTHYPDVFTREELAMRVGLTEARVQVWFQNRRAKWRKQEKVGPQNHPYGTPLTSLPSNPPAPSLTSTISSPLMSHLTYLRKPFDGSLLAAPPRLPSAYHPYHLPYLPPPLTFRHPFFPSPLVPPMTASFQSLLASLSAHRPKVPPEVPGASAPISPASAPSEDELDRRSSSIAALRLKAREFEMQLEMSRKGGDVVS</sequence>
<feature type="domain" description="OAR" evidence="10">
    <location>
        <begin position="291"/>
        <end position="304"/>
    </location>
</feature>
<dbReference type="PANTHER" id="PTHR24329:SF579">
    <property type="entry name" value="HOMEOBOX PROTEIN ARISTALESS"/>
    <property type="match status" value="1"/>
</dbReference>
<dbReference type="EMBL" id="LR902387">
    <property type="protein sequence ID" value="CAD7250467.1"/>
    <property type="molecule type" value="Genomic_DNA"/>
</dbReference>
<evidence type="ECO:0000259" key="9">
    <source>
        <dbReference type="PROSITE" id="PS50071"/>
    </source>
</evidence>
<dbReference type="EMBL" id="CAJPEV010002870">
    <property type="protein sequence ID" value="CAG0898297.1"/>
    <property type="molecule type" value="Genomic_DNA"/>
</dbReference>
<evidence type="ECO:0000256" key="3">
    <source>
        <dbReference type="ARBA" id="ARBA00023125"/>
    </source>
</evidence>
<dbReference type="FunFam" id="1.10.10.60:FF:000102">
    <property type="entry name" value="Aristaless related homeobox"/>
    <property type="match status" value="1"/>
</dbReference>
<evidence type="ECO:0000256" key="4">
    <source>
        <dbReference type="ARBA" id="ARBA00023155"/>
    </source>
</evidence>
<dbReference type="PRINTS" id="PR00031">
    <property type="entry name" value="HTHREPRESSR"/>
</dbReference>
<evidence type="ECO:0000256" key="2">
    <source>
        <dbReference type="ARBA" id="ARBA00022473"/>
    </source>
</evidence>
<feature type="region of interest" description="Disordered" evidence="8">
    <location>
        <begin position="1"/>
        <end position="103"/>
    </location>
</feature>
<dbReference type="InterPro" id="IPR017970">
    <property type="entry name" value="Homeobox_CS"/>
</dbReference>
<dbReference type="Pfam" id="PF03826">
    <property type="entry name" value="OAR"/>
    <property type="match status" value="1"/>
</dbReference>
<keyword evidence="2" id="KW-0217">Developmental protein</keyword>
<name>A0A7R9FPP4_9CRUS</name>
<dbReference type="SUPFAM" id="SSF46689">
    <property type="entry name" value="Homeodomain-like"/>
    <property type="match status" value="1"/>
</dbReference>
<evidence type="ECO:0000256" key="1">
    <source>
        <dbReference type="ARBA" id="ARBA00004123"/>
    </source>
</evidence>
<feature type="region of interest" description="Disordered" evidence="8">
    <location>
        <begin position="159"/>
        <end position="185"/>
    </location>
</feature>
<dbReference type="InterPro" id="IPR003654">
    <property type="entry name" value="OAR_dom"/>
</dbReference>
<feature type="compositionally biased region" description="Basic and acidic residues" evidence="8">
    <location>
        <begin position="1"/>
        <end position="22"/>
    </location>
</feature>
<feature type="domain" description="Homeobox" evidence="9">
    <location>
        <begin position="99"/>
        <end position="159"/>
    </location>
</feature>
<dbReference type="GO" id="GO:0000981">
    <property type="term" value="F:DNA-binding transcription factor activity, RNA polymerase II-specific"/>
    <property type="evidence" value="ECO:0007669"/>
    <property type="project" value="InterPro"/>
</dbReference>
<dbReference type="Pfam" id="PF00046">
    <property type="entry name" value="Homeodomain"/>
    <property type="match status" value="1"/>
</dbReference>
<keyword evidence="5 6" id="KW-0539">Nucleus</keyword>
<feature type="region of interest" description="Disordered" evidence="8">
    <location>
        <begin position="261"/>
        <end position="290"/>
    </location>
</feature>
<dbReference type="Proteomes" id="UP000677054">
    <property type="component" value="Unassembled WGS sequence"/>
</dbReference>
<dbReference type="OrthoDB" id="6159439at2759"/>
<keyword evidence="4 6" id="KW-0371">Homeobox</keyword>
<feature type="compositionally biased region" description="Low complexity" evidence="8">
    <location>
        <begin position="269"/>
        <end position="281"/>
    </location>
</feature>
<evidence type="ECO:0000256" key="5">
    <source>
        <dbReference type="ARBA" id="ARBA00023242"/>
    </source>
</evidence>
<evidence type="ECO:0000256" key="8">
    <source>
        <dbReference type="SAM" id="MobiDB-lite"/>
    </source>
</evidence>
<dbReference type="PROSITE" id="PS50803">
    <property type="entry name" value="OAR"/>
    <property type="match status" value="1"/>
</dbReference>
<dbReference type="InterPro" id="IPR001356">
    <property type="entry name" value="HD"/>
</dbReference>
<comment type="subcellular location">
    <subcellularLocation>
        <location evidence="1 6 7">Nucleus</location>
    </subcellularLocation>
</comment>
<keyword evidence="12" id="KW-1185">Reference proteome</keyword>
<dbReference type="Gene3D" id="1.10.10.60">
    <property type="entry name" value="Homeodomain-like"/>
    <property type="match status" value="1"/>
</dbReference>
<reference evidence="11" key="1">
    <citation type="submission" date="2020-11" db="EMBL/GenBank/DDBJ databases">
        <authorList>
            <person name="Tran Van P."/>
        </authorList>
    </citation>
    <scope>NUCLEOTIDE SEQUENCE</scope>
</reference>
<dbReference type="PANTHER" id="PTHR24329">
    <property type="entry name" value="HOMEOBOX PROTEIN ARISTALESS"/>
    <property type="match status" value="1"/>
</dbReference>
<proteinExistence type="predicted"/>
<evidence type="ECO:0000313" key="12">
    <source>
        <dbReference type="Proteomes" id="UP000677054"/>
    </source>
</evidence>
<dbReference type="PROSITE" id="PS50071">
    <property type="entry name" value="HOMEOBOX_2"/>
    <property type="match status" value="1"/>
</dbReference>
<feature type="non-terminal residue" evidence="11">
    <location>
        <position position="1"/>
    </location>
</feature>
<dbReference type="CDD" id="cd00086">
    <property type="entry name" value="homeodomain"/>
    <property type="match status" value="1"/>
</dbReference>
<dbReference type="GO" id="GO:0000977">
    <property type="term" value="F:RNA polymerase II transcription regulatory region sequence-specific DNA binding"/>
    <property type="evidence" value="ECO:0007669"/>
    <property type="project" value="TreeGrafter"/>
</dbReference>
<dbReference type="GO" id="GO:0005634">
    <property type="term" value="C:nucleus"/>
    <property type="evidence" value="ECO:0007669"/>
    <property type="project" value="UniProtKB-SubCell"/>
</dbReference>
<evidence type="ECO:0000259" key="10">
    <source>
        <dbReference type="PROSITE" id="PS50803"/>
    </source>
</evidence>
<protein>
    <submittedName>
        <fullName evidence="11">Uncharacterized protein</fullName>
    </submittedName>
</protein>
<dbReference type="InterPro" id="IPR000047">
    <property type="entry name" value="HTH_motif"/>
</dbReference>
<accession>A0A7R9FPP4</accession>
<organism evidence="11">
    <name type="scientific">Darwinula stevensoni</name>
    <dbReference type="NCBI Taxonomy" id="69355"/>
    <lineage>
        <taxon>Eukaryota</taxon>
        <taxon>Metazoa</taxon>
        <taxon>Ecdysozoa</taxon>
        <taxon>Arthropoda</taxon>
        <taxon>Crustacea</taxon>
        <taxon>Oligostraca</taxon>
        <taxon>Ostracoda</taxon>
        <taxon>Podocopa</taxon>
        <taxon>Podocopida</taxon>
        <taxon>Darwinulocopina</taxon>
        <taxon>Darwinuloidea</taxon>
        <taxon>Darwinulidae</taxon>
        <taxon>Darwinula</taxon>
    </lineage>
</organism>
<feature type="DNA-binding region" description="Homeobox" evidence="6">
    <location>
        <begin position="101"/>
        <end position="160"/>
    </location>
</feature>
<dbReference type="InterPro" id="IPR009057">
    <property type="entry name" value="Homeodomain-like_sf"/>
</dbReference>
<dbReference type="InterPro" id="IPR050649">
    <property type="entry name" value="Paired_Homeobox_TFs"/>
</dbReference>
<evidence type="ECO:0000313" key="11">
    <source>
        <dbReference type="EMBL" id="CAD7250467.1"/>
    </source>
</evidence>
<gene>
    <name evidence="11" type="ORF">DSTB1V02_LOCUS10240</name>
</gene>
<evidence type="ECO:0000256" key="7">
    <source>
        <dbReference type="RuleBase" id="RU000682"/>
    </source>
</evidence>